<proteinExistence type="inferred from homology"/>
<dbReference type="Gene3D" id="3.90.70.10">
    <property type="entry name" value="Cysteine proteinases"/>
    <property type="match status" value="1"/>
</dbReference>
<keyword evidence="4 6" id="KW-0788">Thiol protease</keyword>
<evidence type="ECO:0000256" key="4">
    <source>
        <dbReference type="ARBA" id="ARBA00022807"/>
    </source>
</evidence>
<dbReference type="InterPro" id="IPR022684">
    <property type="entry name" value="Calpain_cysteine_protease"/>
</dbReference>
<dbReference type="AlphaFoldDB" id="A0A9W3A779"/>
<dbReference type="RefSeq" id="XP_055883021.1">
    <property type="nucleotide sequence ID" value="XM_056027046.1"/>
</dbReference>
<dbReference type="GO" id="GO:0005737">
    <property type="term" value="C:cytoplasm"/>
    <property type="evidence" value="ECO:0007669"/>
    <property type="project" value="TreeGrafter"/>
</dbReference>
<dbReference type="Pfam" id="PF01067">
    <property type="entry name" value="Calpain_III"/>
    <property type="match status" value="1"/>
</dbReference>
<accession>A0A9W3A779</accession>
<keyword evidence="2 6" id="KW-0645">Protease</keyword>
<organism evidence="8 9">
    <name type="scientific">Biomphalaria glabrata</name>
    <name type="common">Bloodfluke planorb</name>
    <name type="synonym">Freshwater snail</name>
    <dbReference type="NCBI Taxonomy" id="6526"/>
    <lineage>
        <taxon>Eukaryota</taxon>
        <taxon>Metazoa</taxon>
        <taxon>Spiralia</taxon>
        <taxon>Lophotrochozoa</taxon>
        <taxon>Mollusca</taxon>
        <taxon>Gastropoda</taxon>
        <taxon>Heterobranchia</taxon>
        <taxon>Euthyneura</taxon>
        <taxon>Panpulmonata</taxon>
        <taxon>Hygrophila</taxon>
        <taxon>Lymnaeoidea</taxon>
        <taxon>Planorbidae</taxon>
        <taxon>Biomphalaria</taxon>
    </lineage>
</organism>
<evidence type="ECO:0000256" key="1">
    <source>
        <dbReference type="ARBA" id="ARBA00007623"/>
    </source>
</evidence>
<dbReference type="PRINTS" id="PR00704">
    <property type="entry name" value="CALPAIN"/>
</dbReference>
<dbReference type="Gene3D" id="2.60.120.380">
    <property type="match status" value="1"/>
</dbReference>
<protein>
    <submittedName>
        <fullName evidence="9">Calpain-8-like</fullName>
    </submittedName>
</protein>
<dbReference type="OrthoDB" id="424753at2759"/>
<dbReference type="InterPro" id="IPR038765">
    <property type="entry name" value="Papain-like_cys_pep_sf"/>
</dbReference>
<dbReference type="InterPro" id="IPR022682">
    <property type="entry name" value="Calpain_domain_III"/>
</dbReference>
<dbReference type="CDD" id="cd00044">
    <property type="entry name" value="CysPc"/>
    <property type="match status" value="1"/>
</dbReference>
<evidence type="ECO:0000256" key="2">
    <source>
        <dbReference type="ARBA" id="ARBA00022670"/>
    </source>
</evidence>
<dbReference type="PROSITE" id="PS50203">
    <property type="entry name" value="CALPAIN_CAT"/>
    <property type="match status" value="1"/>
</dbReference>
<dbReference type="OMA" id="GGWLECD"/>
<dbReference type="SUPFAM" id="SSF49758">
    <property type="entry name" value="Calpain large subunit, middle domain (domain III)"/>
    <property type="match status" value="1"/>
</dbReference>
<evidence type="ECO:0000259" key="7">
    <source>
        <dbReference type="PROSITE" id="PS50203"/>
    </source>
</evidence>
<evidence type="ECO:0000256" key="3">
    <source>
        <dbReference type="ARBA" id="ARBA00022801"/>
    </source>
</evidence>
<feature type="active site" evidence="5 6">
    <location>
        <position position="274"/>
    </location>
</feature>
<dbReference type="Pfam" id="PF00648">
    <property type="entry name" value="Peptidase_C2"/>
    <property type="match status" value="1"/>
</dbReference>
<sequence>MGCSASVDISPIKWPTRQQCCSKMDEVEVSPAGKMATPRNWTSLTQNIQVHKARLMLEDMNLLVDADFPPKDSSIGLKMMRNGHKRIVWRRPHELSLHPVLVSDGTSRHDMRQGDLNDCWFLSTLSVIAEKPQLISKVIPEDNSFGTPGYNGSFHCRFWQFGHWVDVYVDDLLPTVDGNLLFARSSDPNEYWVSLVEKAYAKLNKSYAALEYGFEADAYTDLTGGLAEWYTPTDLRENDFYLMRAAFQCGAVIGCLSLDLKSSNKESKGMVSNHSYVVTAIEEVPYMDKAAKLIRLRNPWGETEWQGEWSDGSDEWLKVPDVIKRELDVTARNDGEFWMSFNDFKREFCNMIICNMSPDFDHDGISDKAEYQLQLKGCWLAGCNAGGWIECHSFHKNPQYHLHVYNDVLVQRRYTGRLPVVVSLLQVYKRDISRRHEENDLQAIGFEIFQLPGVPICALGADFFQAVDPLMPENEETYAKYRETSGRFFLHPGDYLLVPSTHEPDKTREFLFRLFSVGKISCTCIGNQEASVKS</sequence>
<dbReference type="GO" id="GO:0006508">
    <property type="term" value="P:proteolysis"/>
    <property type="evidence" value="ECO:0007669"/>
    <property type="project" value="UniProtKB-KW"/>
</dbReference>
<evidence type="ECO:0000256" key="6">
    <source>
        <dbReference type="PROSITE-ProRule" id="PRU00239"/>
    </source>
</evidence>
<evidence type="ECO:0000256" key="5">
    <source>
        <dbReference type="PIRSR" id="PIRSR622684-1"/>
    </source>
</evidence>
<evidence type="ECO:0000313" key="8">
    <source>
        <dbReference type="Proteomes" id="UP001165740"/>
    </source>
</evidence>
<dbReference type="SMART" id="SM00720">
    <property type="entry name" value="calpain_III"/>
    <property type="match status" value="1"/>
</dbReference>
<comment type="similarity">
    <text evidence="1">Belongs to the peptidase C2 family.</text>
</comment>
<reference evidence="9" key="1">
    <citation type="submission" date="2025-08" db="UniProtKB">
        <authorList>
            <consortium name="RefSeq"/>
        </authorList>
    </citation>
    <scope>IDENTIFICATION</scope>
</reference>
<feature type="active site" evidence="5 6">
    <location>
        <position position="119"/>
    </location>
</feature>
<evidence type="ECO:0000313" key="9">
    <source>
        <dbReference type="RefSeq" id="XP_055883021.1"/>
    </source>
</evidence>
<feature type="active site" evidence="5 6">
    <location>
        <position position="298"/>
    </location>
</feature>
<dbReference type="GeneID" id="106060651"/>
<name>A0A9W3A779_BIOGL</name>
<dbReference type="GO" id="GO:0004198">
    <property type="term" value="F:calcium-dependent cysteine-type endopeptidase activity"/>
    <property type="evidence" value="ECO:0007669"/>
    <property type="project" value="InterPro"/>
</dbReference>
<dbReference type="SMART" id="SM00230">
    <property type="entry name" value="CysPc"/>
    <property type="match status" value="1"/>
</dbReference>
<dbReference type="Proteomes" id="UP001165740">
    <property type="component" value="Chromosome 1"/>
</dbReference>
<dbReference type="FunFam" id="3.90.70.10:FF:000114">
    <property type="entry name" value="Calpain a"/>
    <property type="match status" value="1"/>
</dbReference>
<dbReference type="PANTHER" id="PTHR10183:SF379">
    <property type="entry name" value="CALPAIN-5"/>
    <property type="match status" value="1"/>
</dbReference>
<dbReference type="InterPro" id="IPR036213">
    <property type="entry name" value="Calpain_III_sf"/>
</dbReference>
<dbReference type="InterPro" id="IPR001300">
    <property type="entry name" value="Peptidase_C2_calpain_cat"/>
</dbReference>
<dbReference type="SUPFAM" id="SSF54001">
    <property type="entry name" value="Cysteine proteinases"/>
    <property type="match status" value="1"/>
</dbReference>
<feature type="domain" description="Calpain catalytic" evidence="7">
    <location>
        <begin position="62"/>
        <end position="357"/>
    </location>
</feature>
<gene>
    <name evidence="9" type="primary">LOC106060651</name>
</gene>
<keyword evidence="3 6" id="KW-0378">Hydrolase</keyword>
<keyword evidence="8" id="KW-1185">Reference proteome</keyword>
<dbReference type="InterPro" id="IPR022683">
    <property type="entry name" value="Calpain_III"/>
</dbReference>
<dbReference type="PANTHER" id="PTHR10183">
    <property type="entry name" value="CALPAIN"/>
    <property type="match status" value="1"/>
</dbReference>